<comment type="caution">
    <text evidence="1">The sequence shown here is derived from an EMBL/GenBank/DDBJ whole genome shotgun (WGS) entry which is preliminary data.</text>
</comment>
<keyword evidence="3" id="KW-1185">Reference proteome</keyword>
<dbReference type="AlphaFoldDB" id="A0A7J6RBT4"/>
<dbReference type="EMBL" id="JABANM010023328">
    <property type="protein sequence ID" value="KAF4718065.1"/>
    <property type="molecule type" value="Genomic_DNA"/>
</dbReference>
<dbReference type="Proteomes" id="UP000574390">
    <property type="component" value="Unassembled WGS sequence"/>
</dbReference>
<evidence type="ECO:0000313" key="2">
    <source>
        <dbReference type="EMBL" id="KAF4746384.1"/>
    </source>
</evidence>
<protein>
    <submittedName>
        <fullName evidence="1">Uncharacterized protein</fullName>
    </submittedName>
</protein>
<evidence type="ECO:0000313" key="3">
    <source>
        <dbReference type="Proteomes" id="UP000553632"/>
    </source>
</evidence>
<organism evidence="1 4">
    <name type="scientific">Perkinsus olseni</name>
    <name type="common">Perkinsus atlanticus</name>
    <dbReference type="NCBI Taxonomy" id="32597"/>
    <lineage>
        <taxon>Eukaryota</taxon>
        <taxon>Sar</taxon>
        <taxon>Alveolata</taxon>
        <taxon>Perkinsozoa</taxon>
        <taxon>Perkinsea</taxon>
        <taxon>Perkinsida</taxon>
        <taxon>Perkinsidae</taxon>
        <taxon>Perkinsus</taxon>
    </lineage>
</organism>
<evidence type="ECO:0000313" key="1">
    <source>
        <dbReference type="EMBL" id="KAF4718065.1"/>
    </source>
</evidence>
<dbReference type="EMBL" id="JABANO010009694">
    <property type="protein sequence ID" value="KAF4746384.1"/>
    <property type="molecule type" value="Genomic_DNA"/>
</dbReference>
<evidence type="ECO:0000313" key="4">
    <source>
        <dbReference type="Proteomes" id="UP000574390"/>
    </source>
</evidence>
<accession>A0A7J6RBT4</accession>
<proteinExistence type="predicted"/>
<reference evidence="3 4" key="1">
    <citation type="submission" date="2020-04" db="EMBL/GenBank/DDBJ databases">
        <title>Perkinsus olseni comparative genomics.</title>
        <authorList>
            <person name="Bogema D.R."/>
        </authorList>
    </citation>
    <scope>NUCLEOTIDE SEQUENCE [LARGE SCALE GENOMIC DNA]</scope>
    <source>
        <strain evidence="1">ATCC PRA-205</strain>
        <strain evidence="2 3">ATCC PRA-207</strain>
    </source>
</reference>
<dbReference type="Proteomes" id="UP000553632">
    <property type="component" value="Unassembled WGS sequence"/>
</dbReference>
<name>A0A7J6RBT4_PEROL</name>
<gene>
    <name evidence="1" type="ORF">FOZ62_032262</name>
    <name evidence="2" type="ORF">FOZ63_015735</name>
</gene>
<sequence>MGGNRYTVDFSQSLSSIDSWYTQIKTGCSDVYTHDRDLATLTFTDDDHLSTRLEGYPQVFTRSTLTLGSDEQIFDYTDGDFQLFYLANADSVTAIAKCNGQDMSGFFKIAEDRTSAPYLVYDATSVSTENSRAWLRFRNDIYVVCKIAPGIDDLRFVAQASIRTLFTQLGGMERRNL</sequence>